<dbReference type="InterPro" id="IPR012338">
    <property type="entry name" value="Beta-lactam/transpept-like"/>
</dbReference>
<evidence type="ECO:0000256" key="1">
    <source>
        <dbReference type="ARBA" id="ARBA00022801"/>
    </source>
</evidence>
<gene>
    <name evidence="4" type="ORF">K7G82_22945</name>
</gene>
<dbReference type="InterPro" id="IPR050789">
    <property type="entry name" value="Diverse_Enzym_Activities"/>
</dbReference>
<dbReference type="Gene3D" id="3.40.710.10">
    <property type="entry name" value="DD-peptidase/beta-lactamase superfamily"/>
    <property type="match status" value="1"/>
</dbReference>
<dbReference type="Pfam" id="PF00144">
    <property type="entry name" value="Beta-lactamase"/>
    <property type="match status" value="1"/>
</dbReference>
<reference evidence="4 5" key="1">
    <citation type="submission" date="2021-08" db="EMBL/GenBank/DDBJ databases">
        <authorList>
            <person name="Tuo L."/>
        </authorList>
    </citation>
    <scope>NUCLEOTIDE SEQUENCE [LARGE SCALE GENOMIC DNA]</scope>
    <source>
        <strain evidence="4 5">JCM 31229</strain>
    </source>
</reference>
<dbReference type="SUPFAM" id="SSF56601">
    <property type="entry name" value="beta-lactamase/transpeptidase-like"/>
    <property type="match status" value="1"/>
</dbReference>
<evidence type="ECO:0000313" key="4">
    <source>
        <dbReference type="EMBL" id="MBY8825178.1"/>
    </source>
</evidence>
<keyword evidence="1" id="KW-0378">Hydrolase</keyword>
<evidence type="ECO:0000313" key="5">
    <source>
        <dbReference type="Proteomes" id="UP000706039"/>
    </source>
</evidence>
<evidence type="ECO:0000256" key="2">
    <source>
        <dbReference type="SAM" id="SignalP"/>
    </source>
</evidence>
<accession>A0ABS7PV74</accession>
<evidence type="ECO:0000259" key="3">
    <source>
        <dbReference type="Pfam" id="PF00144"/>
    </source>
</evidence>
<sequence length="408" mass="43508">MAGRLNIIPNTRPHWLIAATAALLVFAHPALAEAPAHKTPATATANQETRFSRAFAEVDRFVAERAFPGAVLAVGQHGRLVALKAFGRIDSSPGAPPMPVDAIFDLASLTKVAGTTMAAALLYDRGRLDLDTPVTRYLPEFAGTAGHDAITVRHLLTHSSGLKAGDPFWWKARDKAAILAAIHALPAADPPGASYKYQDFNLILMGEIVERITGRPLDRFLQAEVFGPLGMKDTGFRPPRAELRRIPPTEQDDTLRHAMVHGVVHDENAYLMGGVAGHAGLFSTAADLARLAQLWLNGGRLGGKRLLKQSTVDLFRRAQGLPADSKRALGWDMPGTGGGFAGPLASPSAIMHTGFTGTTIYIDPARDAFVILLTNRVNPTRENSLIGQARPAIHGAVLAALDGAEPQP</sequence>
<dbReference type="Proteomes" id="UP000706039">
    <property type="component" value="Unassembled WGS sequence"/>
</dbReference>
<organism evidence="4 5">
    <name type="scientific">Sphingomonas colocasiae</name>
    <dbReference type="NCBI Taxonomy" id="1848973"/>
    <lineage>
        <taxon>Bacteria</taxon>
        <taxon>Pseudomonadati</taxon>
        <taxon>Pseudomonadota</taxon>
        <taxon>Alphaproteobacteria</taxon>
        <taxon>Sphingomonadales</taxon>
        <taxon>Sphingomonadaceae</taxon>
        <taxon>Sphingomonas</taxon>
    </lineage>
</organism>
<proteinExistence type="predicted"/>
<dbReference type="InterPro" id="IPR001466">
    <property type="entry name" value="Beta-lactam-related"/>
</dbReference>
<feature type="domain" description="Beta-lactamase-related" evidence="3">
    <location>
        <begin position="58"/>
        <end position="382"/>
    </location>
</feature>
<feature type="signal peptide" evidence="2">
    <location>
        <begin position="1"/>
        <end position="32"/>
    </location>
</feature>
<keyword evidence="5" id="KW-1185">Reference proteome</keyword>
<dbReference type="PANTHER" id="PTHR43283">
    <property type="entry name" value="BETA-LACTAMASE-RELATED"/>
    <property type="match status" value="1"/>
</dbReference>
<dbReference type="PANTHER" id="PTHR43283:SF11">
    <property type="entry name" value="BETA-LACTAMASE-RELATED DOMAIN-CONTAINING PROTEIN"/>
    <property type="match status" value="1"/>
</dbReference>
<feature type="chain" id="PRO_5047252596" evidence="2">
    <location>
        <begin position="33"/>
        <end position="408"/>
    </location>
</feature>
<protein>
    <submittedName>
        <fullName evidence="4">Beta-lactamase family protein</fullName>
    </submittedName>
</protein>
<name>A0ABS7PV74_9SPHN</name>
<comment type="caution">
    <text evidence="4">The sequence shown here is derived from an EMBL/GenBank/DDBJ whole genome shotgun (WGS) entry which is preliminary data.</text>
</comment>
<keyword evidence="2" id="KW-0732">Signal</keyword>
<dbReference type="RefSeq" id="WP_222992280.1">
    <property type="nucleotide sequence ID" value="NZ_JAINVV010000011.1"/>
</dbReference>
<dbReference type="EMBL" id="JAINVV010000011">
    <property type="protein sequence ID" value="MBY8825178.1"/>
    <property type="molecule type" value="Genomic_DNA"/>
</dbReference>